<dbReference type="EMBL" id="BPFZ01000003">
    <property type="protein sequence ID" value="GIU66628.1"/>
    <property type="molecule type" value="Genomic_DNA"/>
</dbReference>
<dbReference type="Gene3D" id="3.90.25.10">
    <property type="entry name" value="UDP-galactose 4-epimerase, domain 1"/>
    <property type="match status" value="1"/>
</dbReference>
<evidence type="ECO:0000313" key="9">
    <source>
        <dbReference type="Proteomes" id="UP001161064"/>
    </source>
</evidence>
<keyword evidence="6" id="KW-0560">Oxidoreductase</keyword>
<comment type="catalytic activity">
    <reaction evidence="5 6">
        <text>dTDP-beta-L-rhamnose + NADP(+) = dTDP-4-dehydro-beta-L-rhamnose + NADPH + H(+)</text>
        <dbReference type="Rhea" id="RHEA:21796"/>
        <dbReference type="ChEBI" id="CHEBI:15378"/>
        <dbReference type="ChEBI" id="CHEBI:57510"/>
        <dbReference type="ChEBI" id="CHEBI:57783"/>
        <dbReference type="ChEBI" id="CHEBI:58349"/>
        <dbReference type="ChEBI" id="CHEBI:62830"/>
        <dbReference type="EC" id="1.1.1.133"/>
    </reaction>
</comment>
<evidence type="ECO:0000256" key="2">
    <source>
        <dbReference type="ARBA" id="ARBA00010944"/>
    </source>
</evidence>
<evidence type="ECO:0000256" key="5">
    <source>
        <dbReference type="ARBA" id="ARBA00048200"/>
    </source>
</evidence>
<sequence>MILVIGKTGQLARELAAISPTGEFNFVGRETINLAEPHGVETAIVKIAPSGVINAAAYTQVDQAEREEDLAYAINALSVEQIAKACLHLNIPLIHVSTDYVFDGHSELPYDVSSQVNPLNAYGRTKSEGERRILALNSNISILRTSWVFSRFGTNFVKKMRTLAATRDVVSVVNDQFGRPTYARDLAQACLFLIKIMSNEPLCRGIFHFANIGTATWADIAEAVFDDFNRRYGHRPVLQFIRTQDYPTPAVRPLRSVLDTSRIQQMGFELDTWQNGLAHCLQCLADES</sequence>
<protein>
    <recommendedName>
        <fullName evidence="4 6">dTDP-4-dehydrorhamnose reductase</fullName>
        <ecNumber evidence="3 6">1.1.1.133</ecNumber>
    </recommendedName>
</protein>
<evidence type="ECO:0000256" key="6">
    <source>
        <dbReference type="RuleBase" id="RU364082"/>
    </source>
</evidence>
<comment type="pathway">
    <text evidence="1 6">Carbohydrate biosynthesis; dTDP-L-rhamnose biosynthesis.</text>
</comment>
<dbReference type="CDD" id="cd05254">
    <property type="entry name" value="dTDP_HR_like_SDR_e"/>
    <property type="match status" value="1"/>
</dbReference>
<comment type="cofactor">
    <cofactor evidence="6">
        <name>Mg(2+)</name>
        <dbReference type="ChEBI" id="CHEBI:18420"/>
    </cofactor>
    <text evidence="6">Binds 1 Mg(2+) ion per monomer.</text>
</comment>
<reference evidence="8" key="1">
    <citation type="submission" date="2021-05" db="EMBL/GenBank/DDBJ databases">
        <authorList>
            <person name="Tanabe Y."/>
        </authorList>
    </citation>
    <scope>NUCLEOTIDE SEQUENCE</scope>
    <source>
        <strain evidence="8">BOTRYCO-1</strain>
    </source>
</reference>
<comment type="caution">
    <text evidence="8">The sequence shown here is derived from an EMBL/GenBank/DDBJ whole genome shotgun (WGS) entry which is preliminary data.</text>
</comment>
<evidence type="ECO:0000313" key="8">
    <source>
        <dbReference type="EMBL" id="GIU66628.1"/>
    </source>
</evidence>
<name>A0ABQ4PUH7_9PROT</name>
<feature type="domain" description="RmlD-like substrate binding" evidence="7">
    <location>
        <begin position="2"/>
        <end position="283"/>
    </location>
</feature>
<gene>
    <name evidence="8" type="primary">rmlD/rfbD</name>
    <name evidence="8" type="ORF">PsB1_0782</name>
</gene>
<comment type="similarity">
    <text evidence="2 6">Belongs to the dTDP-4-dehydrorhamnose reductase family.</text>
</comment>
<evidence type="ECO:0000259" key="7">
    <source>
        <dbReference type="Pfam" id="PF04321"/>
    </source>
</evidence>
<dbReference type="InterPro" id="IPR036291">
    <property type="entry name" value="NAD(P)-bd_dom_sf"/>
</dbReference>
<dbReference type="PANTHER" id="PTHR10491:SF4">
    <property type="entry name" value="METHIONINE ADENOSYLTRANSFERASE 2 SUBUNIT BETA"/>
    <property type="match status" value="1"/>
</dbReference>
<dbReference type="Proteomes" id="UP001161064">
    <property type="component" value="Unassembled WGS sequence"/>
</dbReference>
<dbReference type="NCBIfam" id="TIGR01214">
    <property type="entry name" value="rmlD"/>
    <property type="match status" value="1"/>
</dbReference>
<evidence type="ECO:0000256" key="1">
    <source>
        <dbReference type="ARBA" id="ARBA00004781"/>
    </source>
</evidence>
<evidence type="ECO:0000256" key="4">
    <source>
        <dbReference type="ARBA" id="ARBA00017099"/>
    </source>
</evidence>
<dbReference type="InterPro" id="IPR005913">
    <property type="entry name" value="dTDP_dehydrorham_reduct"/>
</dbReference>
<dbReference type="RefSeq" id="WP_284359233.1">
    <property type="nucleotide sequence ID" value="NZ_BPFZ01000003.1"/>
</dbReference>
<accession>A0ABQ4PUH7</accession>
<dbReference type="Gene3D" id="3.40.50.720">
    <property type="entry name" value="NAD(P)-binding Rossmann-like Domain"/>
    <property type="match status" value="1"/>
</dbReference>
<reference evidence="8" key="2">
    <citation type="journal article" date="2023" name="ISME Commun">
        <title>Characterization of a bloom-associated alphaproteobacterial lineage, 'Candidatus Phycosocius': insights into freshwater algal-bacterial interactions.</title>
        <authorList>
            <person name="Tanabe Y."/>
            <person name="Yamaguchi H."/>
            <person name="Yoshida M."/>
            <person name="Kai A."/>
            <person name="Okazaki Y."/>
        </authorList>
    </citation>
    <scope>NUCLEOTIDE SEQUENCE</scope>
    <source>
        <strain evidence="8">BOTRYCO-1</strain>
    </source>
</reference>
<evidence type="ECO:0000256" key="3">
    <source>
        <dbReference type="ARBA" id="ARBA00012929"/>
    </source>
</evidence>
<dbReference type="Pfam" id="PF04321">
    <property type="entry name" value="RmlD_sub_bind"/>
    <property type="match status" value="1"/>
</dbReference>
<dbReference type="InterPro" id="IPR029903">
    <property type="entry name" value="RmlD-like-bd"/>
</dbReference>
<dbReference type="SUPFAM" id="SSF51735">
    <property type="entry name" value="NAD(P)-binding Rossmann-fold domains"/>
    <property type="match status" value="1"/>
</dbReference>
<proteinExistence type="inferred from homology"/>
<keyword evidence="6" id="KW-0521">NADP</keyword>
<organism evidence="8 9">
    <name type="scientific">Candidatus Phycosocius spiralis</name>
    <dbReference type="NCBI Taxonomy" id="2815099"/>
    <lineage>
        <taxon>Bacteria</taxon>
        <taxon>Pseudomonadati</taxon>
        <taxon>Pseudomonadota</taxon>
        <taxon>Alphaproteobacteria</taxon>
        <taxon>Caulobacterales</taxon>
        <taxon>Caulobacterales incertae sedis</taxon>
        <taxon>Candidatus Phycosocius</taxon>
    </lineage>
</organism>
<comment type="function">
    <text evidence="6">Catalyzes the reduction of dTDP-6-deoxy-L-lyxo-4-hexulose to yield dTDP-L-rhamnose.</text>
</comment>
<keyword evidence="9" id="KW-1185">Reference proteome</keyword>
<dbReference type="EC" id="1.1.1.133" evidence="3 6"/>
<dbReference type="PANTHER" id="PTHR10491">
    <property type="entry name" value="DTDP-4-DEHYDRORHAMNOSE REDUCTASE"/>
    <property type="match status" value="1"/>
</dbReference>